<accession>A0AAD1VKY6</accession>
<dbReference type="PANTHER" id="PTHR14002">
    <property type="entry name" value="ENDOGLIN/TGF-BETA RECEPTOR TYPE III"/>
    <property type="match status" value="1"/>
</dbReference>
<evidence type="ECO:0000313" key="11">
    <source>
        <dbReference type="EMBL" id="CAH2221438.1"/>
    </source>
</evidence>
<dbReference type="PRINTS" id="PR00023">
    <property type="entry name" value="ZPELLUCIDA"/>
</dbReference>
<evidence type="ECO:0000256" key="2">
    <source>
        <dbReference type="ARBA" id="ARBA00004613"/>
    </source>
</evidence>
<keyword evidence="4" id="KW-0964">Secreted</keyword>
<keyword evidence="6" id="KW-0472">Membrane</keyword>
<feature type="signal peptide" evidence="9">
    <location>
        <begin position="1"/>
        <end position="18"/>
    </location>
</feature>
<evidence type="ECO:0000256" key="1">
    <source>
        <dbReference type="ARBA" id="ARBA00004236"/>
    </source>
</evidence>
<name>A0AAD1VKY6_PELCU</name>
<evidence type="ECO:0000256" key="3">
    <source>
        <dbReference type="ARBA" id="ARBA00022475"/>
    </source>
</evidence>
<evidence type="ECO:0000259" key="10">
    <source>
        <dbReference type="PROSITE" id="PS51034"/>
    </source>
</evidence>
<dbReference type="GO" id="GO:0005886">
    <property type="term" value="C:plasma membrane"/>
    <property type="evidence" value="ECO:0007669"/>
    <property type="project" value="UniProtKB-SubCell"/>
</dbReference>
<evidence type="ECO:0000256" key="9">
    <source>
        <dbReference type="SAM" id="SignalP"/>
    </source>
</evidence>
<dbReference type="Proteomes" id="UP001295444">
    <property type="component" value="Chromosome 01"/>
</dbReference>
<dbReference type="InterPro" id="IPR055355">
    <property type="entry name" value="ZP-C"/>
</dbReference>
<evidence type="ECO:0000256" key="7">
    <source>
        <dbReference type="ARBA" id="ARBA00023157"/>
    </source>
</evidence>
<dbReference type="SMART" id="SM00241">
    <property type="entry name" value="ZP"/>
    <property type="match status" value="1"/>
</dbReference>
<dbReference type="InterPro" id="IPR048290">
    <property type="entry name" value="ZP_chr"/>
</dbReference>
<keyword evidence="12" id="KW-1185">Reference proteome</keyword>
<dbReference type="PROSITE" id="PS00682">
    <property type="entry name" value="ZP_1"/>
    <property type="match status" value="1"/>
</dbReference>
<evidence type="ECO:0000313" key="12">
    <source>
        <dbReference type="Proteomes" id="UP001295444"/>
    </source>
</evidence>
<dbReference type="GO" id="GO:0005576">
    <property type="term" value="C:extracellular region"/>
    <property type="evidence" value="ECO:0007669"/>
    <property type="project" value="UniProtKB-SubCell"/>
</dbReference>
<keyword evidence="3" id="KW-1003">Cell membrane</keyword>
<dbReference type="InterPro" id="IPR042235">
    <property type="entry name" value="ZP-C_dom"/>
</dbReference>
<organism evidence="11 12">
    <name type="scientific">Pelobates cultripes</name>
    <name type="common">Western spadefoot toad</name>
    <dbReference type="NCBI Taxonomy" id="61616"/>
    <lineage>
        <taxon>Eukaryota</taxon>
        <taxon>Metazoa</taxon>
        <taxon>Chordata</taxon>
        <taxon>Craniata</taxon>
        <taxon>Vertebrata</taxon>
        <taxon>Euteleostomi</taxon>
        <taxon>Amphibia</taxon>
        <taxon>Batrachia</taxon>
        <taxon>Anura</taxon>
        <taxon>Pelobatoidea</taxon>
        <taxon>Pelobatidae</taxon>
        <taxon>Pelobates</taxon>
    </lineage>
</organism>
<dbReference type="PROSITE" id="PS51034">
    <property type="entry name" value="ZP_2"/>
    <property type="match status" value="1"/>
</dbReference>
<evidence type="ECO:0000256" key="6">
    <source>
        <dbReference type="ARBA" id="ARBA00023136"/>
    </source>
</evidence>
<dbReference type="Gene3D" id="2.60.40.3210">
    <property type="entry name" value="Zona pellucida, ZP-N domain"/>
    <property type="match status" value="1"/>
</dbReference>
<feature type="chain" id="PRO_5042116944" description="ZP domain-containing protein" evidence="9">
    <location>
        <begin position="19"/>
        <end position="430"/>
    </location>
</feature>
<dbReference type="InterPro" id="IPR017977">
    <property type="entry name" value="ZP_dom_CS"/>
</dbReference>
<protein>
    <recommendedName>
        <fullName evidence="10">ZP domain-containing protein</fullName>
    </recommendedName>
</protein>
<dbReference type="EMBL" id="OW240912">
    <property type="protein sequence ID" value="CAH2221438.1"/>
    <property type="molecule type" value="Genomic_DNA"/>
</dbReference>
<dbReference type="Gene3D" id="2.60.40.4100">
    <property type="entry name" value="Zona pellucida, ZP-C domain"/>
    <property type="match status" value="1"/>
</dbReference>
<evidence type="ECO:0000256" key="8">
    <source>
        <dbReference type="ARBA" id="ARBA00023180"/>
    </source>
</evidence>
<dbReference type="PANTHER" id="PTHR14002:SF61">
    <property type="entry name" value="UROMODULIN"/>
    <property type="match status" value="1"/>
</dbReference>
<keyword evidence="8" id="KW-0325">Glycoprotein</keyword>
<dbReference type="Pfam" id="PF00100">
    <property type="entry name" value="Zona_pellucida"/>
    <property type="match status" value="1"/>
</dbReference>
<gene>
    <name evidence="11" type="ORF">PECUL_23A002502</name>
</gene>
<keyword evidence="5 9" id="KW-0732">Signal</keyword>
<reference evidence="11" key="1">
    <citation type="submission" date="2022-03" db="EMBL/GenBank/DDBJ databases">
        <authorList>
            <person name="Alioto T."/>
            <person name="Alioto T."/>
            <person name="Gomez Garrido J."/>
        </authorList>
    </citation>
    <scope>NUCLEOTIDE SEQUENCE</scope>
</reference>
<evidence type="ECO:0000256" key="5">
    <source>
        <dbReference type="ARBA" id="ARBA00022729"/>
    </source>
</evidence>
<keyword evidence="7" id="KW-1015">Disulfide bond</keyword>
<feature type="domain" description="ZP" evidence="10">
    <location>
        <begin position="129"/>
        <end position="388"/>
    </location>
</feature>
<sequence>MLLLSSFVLLALLGFAGSSSSCYAGIDGNFIMCSNCGGSCNATSGCKCVNQTSCIPETGSCNLNSSACCLAGFSWNPDLACCIEGPYCNPQCLIDENCTFVNQTSTCTVNTAFYQNKNLSINNITTSVTCKGGNMTASVNKNILDFLHYTPINASLSDPTCTKFNVSIVDGVRIYSVTVSGRVGTCGNSMQKTTDQVTYTNTLHISKYSASGIVSSSNISVQFSCTYNLTMQTSLSTVFKPVMSSQNLDTESSSGDSTTTIAAYENPSYTQPILQQNQQELSVGSTLYFGMTTQFPDPVFVLRVETCFSTPTSDGSGQIKVILIQNGCPTNEGPYIEVEENGKSKEVRFSITSYAFPGYNNVFIFCDARLCNTASESCATCGSSRDQSGIPRLTQFSLGPFQFIDTENSCSHIALSVAVLLGSLLTLWIL</sequence>
<comment type="subcellular location">
    <subcellularLocation>
        <location evidence="1">Cell membrane</location>
    </subcellularLocation>
    <subcellularLocation>
        <location evidence="2">Secreted</location>
    </subcellularLocation>
</comment>
<dbReference type="AlphaFoldDB" id="A0AAD1VKY6"/>
<dbReference type="InterPro" id="IPR001507">
    <property type="entry name" value="ZP_dom"/>
</dbReference>
<evidence type="ECO:0000256" key="4">
    <source>
        <dbReference type="ARBA" id="ARBA00022525"/>
    </source>
</evidence>
<proteinExistence type="predicted"/>